<protein>
    <submittedName>
        <fullName evidence="1">Uncharacterized protein</fullName>
    </submittedName>
</protein>
<accession>A0A6A6QGT8</accession>
<evidence type="ECO:0000313" key="2">
    <source>
        <dbReference type="Proteomes" id="UP000799750"/>
    </source>
</evidence>
<organism evidence="1 2">
    <name type="scientific">Lophium mytilinum</name>
    <dbReference type="NCBI Taxonomy" id="390894"/>
    <lineage>
        <taxon>Eukaryota</taxon>
        <taxon>Fungi</taxon>
        <taxon>Dikarya</taxon>
        <taxon>Ascomycota</taxon>
        <taxon>Pezizomycotina</taxon>
        <taxon>Dothideomycetes</taxon>
        <taxon>Pleosporomycetidae</taxon>
        <taxon>Mytilinidiales</taxon>
        <taxon>Mytilinidiaceae</taxon>
        <taxon>Lophium</taxon>
    </lineage>
</organism>
<dbReference type="AlphaFoldDB" id="A0A6A6QGT8"/>
<gene>
    <name evidence="1" type="ORF">BU16DRAFT_145155</name>
</gene>
<sequence>MDPREPLISLRDLASGGVVAREDRLRRRKDQFDHQIFQDDSTEFSDSVSKPAPGRTFAHCPYCLDLDWKNGKIFGGHHSDYLTNSTRYINCTSSDVRAAAERGCLSCKLVYDGLAAWNSLLVKDEKSLWGIPPSASQTRALRIGVSGPTFYDFFVEHGPKF</sequence>
<name>A0A6A6QGT8_9PEZI</name>
<reference evidence="1" key="1">
    <citation type="journal article" date="2020" name="Stud. Mycol.">
        <title>101 Dothideomycetes genomes: a test case for predicting lifestyles and emergence of pathogens.</title>
        <authorList>
            <person name="Haridas S."/>
            <person name="Albert R."/>
            <person name="Binder M."/>
            <person name="Bloem J."/>
            <person name="Labutti K."/>
            <person name="Salamov A."/>
            <person name="Andreopoulos B."/>
            <person name="Baker S."/>
            <person name="Barry K."/>
            <person name="Bills G."/>
            <person name="Bluhm B."/>
            <person name="Cannon C."/>
            <person name="Castanera R."/>
            <person name="Culley D."/>
            <person name="Daum C."/>
            <person name="Ezra D."/>
            <person name="Gonzalez J."/>
            <person name="Henrissat B."/>
            <person name="Kuo A."/>
            <person name="Liang C."/>
            <person name="Lipzen A."/>
            <person name="Lutzoni F."/>
            <person name="Magnuson J."/>
            <person name="Mondo S."/>
            <person name="Nolan M."/>
            <person name="Ohm R."/>
            <person name="Pangilinan J."/>
            <person name="Park H.-J."/>
            <person name="Ramirez L."/>
            <person name="Alfaro M."/>
            <person name="Sun H."/>
            <person name="Tritt A."/>
            <person name="Yoshinaga Y."/>
            <person name="Zwiers L.-H."/>
            <person name="Turgeon B."/>
            <person name="Goodwin S."/>
            <person name="Spatafora J."/>
            <person name="Crous P."/>
            <person name="Grigoriev I."/>
        </authorList>
    </citation>
    <scope>NUCLEOTIDE SEQUENCE</scope>
    <source>
        <strain evidence="1">CBS 269.34</strain>
    </source>
</reference>
<dbReference type="EMBL" id="MU004196">
    <property type="protein sequence ID" value="KAF2491210.1"/>
    <property type="molecule type" value="Genomic_DNA"/>
</dbReference>
<keyword evidence="2" id="KW-1185">Reference proteome</keyword>
<dbReference type="Proteomes" id="UP000799750">
    <property type="component" value="Unassembled WGS sequence"/>
</dbReference>
<evidence type="ECO:0000313" key="1">
    <source>
        <dbReference type="EMBL" id="KAF2491210.1"/>
    </source>
</evidence>
<proteinExistence type="predicted"/>